<keyword evidence="2" id="KW-1185">Reference proteome</keyword>
<dbReference type="Gene3D" id="3.20.20.140">
    <property type="entry name" value="Metal-dependent hydrolases"/>
    <property type="match status" value="1"/>
</dbReference>
<dbReference type="InterPro" id="IPR032466">
    <property type="entry name" value="Metal_Hydrolase"/>
</dbReference>
<protein>
    <submittedName>
        <fullName evidence="1">BOX element protein</fullName>
    </submittedName>
</protein>
<organism evidence="1 2">
    <name type="scientific">Cupriavidus basilensis</name>
    <dbReference type="NCBI Taxonomy" id="68895"/>
    <lineage>
        <taxon>Bacteria</taxon>
        <taxon>Pseudomonadati</taxon>
        <taxon>Pseudomonadota</taxon>
        <taxon>Betaproteobacteria</taxon>
        <taxon>Burkholderiales</taxon>
        <taxon>Burkholderiaceae</taxon>
        <taxon>Cupriavidus</taxon>
    </lineage>
</organism>
<evidence type="ECO:0000313" key="2">
    <source>
        <dbReference type="Proteomes" id="UP000031843"/>
    </source>
</evidence>
<dbReference type="EMBL" id="CP010536">
    <property type="protein sequence ID" value="AJG19526.1"/>
    <property type="molecule type" value="Genomic_DNA"/>
</dbReference>
<accession>A0A0C4YFM2</accession>
<evidence type="ECO:0000313" key="1">
    <source>
        <dbReference type="EMBL" id="AJG19526.1"/>
    </source>
</evidence>
<dbReference type="STRING" id="68895.RR42_m2134"/>
<reference evidence="1 2" key="1">
    <citation type="journal article" date="2015" name="Genome Announc.">
        <title>Complete Genome Sequence of Cupriavidus basilensis 4G11, Isolated from the Oak Ridge Field Research Center Site.</title>
        <authorList>
            <person name="Ray J."/>
            <person name="Waters R.J."/>
            <person name="Skerker J.M."/>
            <person name="Kuehl J.V."/>
            <person name="Price M.N."/>
            <person name="Huang J."/>
            <person name="Chakraborty R."/>
            <person name="Arkin A.P."/>
            <person name="Deutschbauer A."/>
        </authorList>
    </citation>
    <scope>NUCLEOTIDE SEQUENCE [LARGE SCALE GENOMIC DNA]</scope>
    <source>
        <strain evidence="1">4G11</strain>
    </source>
</reference>
<dbReference type="Proteomes" id="UP000031843">
    <property type="component" value="Chromosome main"/>
</dbReference>
<dbReference type="AlphaFoldDB" id="A0A0C4YFM2"/>
<proteinExistence type="predicted"/>
<dbReference type="SUPFAM" id="SSF51556">
    <property type="entry name" value="Metallo-dependent hydrolases"/>
    <property type="match status" value="1"/>
</dbReference>
<dbReference type="KEGG" id="cbw:RR42_m2134"/>
<gene>
    <name evidence="1" type="ORF">RR42_m2134</name>
</gene>
<sequence>MHDAGVQGDDLTFVHCCCSSQEEIAMMADASVSASLGVHCELNAQGIGIPLNRMLAAGIRPSLSGDTETKCSGDMFT</sequence>
<name>A0A0C4YFM2_9BURK</name>